<dbReference type="EMBL" id="CP002345">
    <property type="protein sequence ID" value="ADQ78658.1"/>
    <property type="molecule type" value="Genomic_DNA"/>
</dbReference>
<dbReference type="GO" id="GO:0009279">
    <property type="term" value="C:cell outer membrane"/>
    <property type="evidence" value="ECO:0007669"/>
    <property type="project" value="UniProtKB-SubCell"/>
</dbReference>
<evidence type="ECO:0000259" key="13">
    <source>
        <dbReference type="Pfam" id="PF00593"/>
    </source>
</evidence>
<dbReference type="OrthoDB" id="9760333at2"/>
<dbReference type="Gene3D" id="2.40.170.20">
    <property type="entry name" value="TonB-dependent receptor, beta-barrel domain"/>
    <property type="match status" value="1"/>
</dbReference>
<keyword evidence="3 10" id="KW-1134">Transmembrane beta strand</keyword>
<evidence type="ECO:0000256" key="1">
    <source>
        <dbReference type="ARBA" id="ARBA00004571"/>
    </source>
</evidence>
<evidence type="ECO:0000256" key="7">
    <source>
        <dbReference type="ARBA" id="ARBA00023136"/>
    </source>
</evidence>
<keyword evidence="12" id="KW-1133">Transmembrane helix</keyword>
<dbReference type="eggNOG" id="COG4771">
    <property type="taxonomic scope" value="Bacteria"/>
</dbReference>
<evidence type="ECO:0000259" key="14">
    <source>
        <dbReference type="Pfam" id="PF07715"/>
    </source>
</evidence>
<evidence type="ECO:0000313" key="15">
    <source>
        <dbReference type="EMBL" id="ADQ78658.1"/>
    </source>
</evidence>
<dbReference type="PANTHER" id="PTHR30069:SF29">
    <property type="entry name" value="HEMOGLOBIN AND HEMOGLOBIN-HAPTOGLOBIN-BINDING PROTEIN 1-RELATED"/>
    <property type="match status" value="1"/>
</dbReference>
<keyword evidence="7 10" id="KW-0472">Membrane</keyword>
<dbReference type="SUPFAM" id="SSF56935">
    <property type="entry name" value="Porins"/>
    <property type="match status" value="1"/>
</dbReference>
<evidence type="ECO:0000256" key="5">
    <source>
        <dbReference type="ARBA" id="ARBA00022729"/>
    </source>
</evidence>
<dbReference type="InterPro" id="IPR036942">
    <property type="entry name" value="Beta-barrel_TonB_sf"/>
</dbReference>
<reference evidence="15 16" key="2">
    <citation type="journal article" date="2011" name="Stand. Genomic Sci.">
        <title>Complete genome sequence of Paludibacter propionicigenes type strain (WB4).</title>
        <authorList>
            <person name="Gronow S."/>
            <person name="Munk C."/>
            <person name="Lapidus A."/>
            <person name="Nolan M."/>
            <person name="Lucas S."/>
            <person name="Hammon N."/>
            <person name="Deshpande S."/>
            <person name="Cheng J.F."/>
            <person name="Tapia R."/>
            <person name="Han C."/>
            <person name="Goodwin L."/>
            <person name="Pitluck S."/>
            <person name="Liolios K."/>
            <person name="Ivanova N."/>
            <person name="Mavromatis K."/>
            <person name="Mikhailova N."/>
            <person name="Pati A."/>
            <person name="Chen A."/>
            <person name="Palaniappan K."/>
            <person name="Land M."/>
            <person name="Hauser L."/>
            <person name="Chang Y.J."/>
            <person name="Jeffries C.D."/>
            <person name="Brambilla E."/>
            <person name="Rohde M."/>
            <person name="Goker M."/>
            <person name="Detter J.C."/>
            <person name="Woyke T."/>
            <person name="Bristow J."/>
            <person name="Eisen J.A."/>
            <person name="Markowitz V."/>
            <person name="Hugenholtz P."/>
            <person name="Kyrpides N.C."/>
            <person name="Klenk H.P."/>
        </authorList>
    </citation>
    <scope>NUCLEOTIDE SEQUENCE [LARGE SCALE GENOMIC DNA]</scope>
    <source>
        <strain evidence="16">DSM 17365 / JCM 13257 / WB4</strain>
    </source>
</reference>
<evidence type="ECO:0000256" key="10">
    <source>
        <dbReference type="PROSITE-ProRule" id="PRU01360"/>
    </source>
</evidence>
<feature type="domain" description="TonB-dependent receptor-like beta-barrel" evidence="13">
    <location>
        <begin position="298"/>
        <end position="748"/>
    </location>
</feature>
<evidence type="ECO:0000256" key="3">
    <source>
        <dbReference type="ARBA" id="ARBA00022452"/>
    </source>
</evidence>
<feature type="transmembrane region" description="Helical" evidence="12">
    <location>
        <begin position="12"/>
        <end position="32"/>
    </location>
</feature>
<keyword evidence="6 11" id="KW-0798">TonB box</keyword>
<dbReference type="InterPro" id="IPR008969">
    <property type="entry name" value="CarboxyPept-like_regulatory"/>
</dbReference>
<evidence type="ECO:0000256" key="8">
    <source>
        <dbReference type="ARBA" id="ARBA00023170"/>
    </source>
</evidence>
<keyword evidence="16" id="KW-1185">Reference proteome</keyword>
<name>E4T1R4_PALPW</name>
<dbReference type="InterPro" id="IPR000531">
    <property type="entry name" value="Beta-barrel_TonB"/>
</dbReference>
<dbReference type="PANTHER" id="PTHR30069">
    <property type="entry name" value="TONB-DEPENDENT OUTER MEMBRANE RECEPTOR"/>
    <property type="match status" value="1"/>
</dbReference>
<keyword evidence="5" id="KW-0732">Signal</keyword>
<dbReference type="Gene3D" id="2.170.130.10">
    <property type="entry name" value="TonB-dependent receptor, plug domain"/>
    <property type="match status" value="1"/>
</dbReference>
<dbReference type="InterPro" id="IPR039426">
    <property type="entry name" value="TonB-dep_rcpt-like"/>
</dbReference>
<dbReference type="Pfam" id="PF13715">
    <property type="entry name" value="CarbopepD_reg_2"/>
    <property type="match status" value="1"/>
</dbReference>
<dbReference type="GO" id="GO:0044718">
    <property type="term" value="P:siderophore transmembrane transport"/>
    <property type="evidence" value="ECO:0007669"/>
    <property type="project" value="TreeGrafter"/>
</dbReference>
<evidence type="ECO:0000256" key="6">
    <source>
        <dbReference type="ARBA" id="ARBA00023077"/>
    </source>
</evidence>
<evidence type="ECO:0000313" key="16">
    <source>
        <dbReference type="Proteomes" id="UP000008718"/>
    </source>
</evidence>
<dbReference type="Pfam" id="PF07715">
    <property type="entry name" value="Plug"/>
    <property type="match status" value="1"/>
</dbReference>
<dbReference type="GO" id="GO:0015344">
    <property type="term" value="F:siderophore uptake transmembrane transporter activity"/>
    <property type="evidence" value="ECO:0007669"/>
    <property type="project" value="TreeGrafter"/>
</dbReference>
<dbReference type="SUPFAM" id="SSF49464">
    <property type="entry name" value="Carboxypeptidase regulatory domain-like"/>
    <property type="match status" value="1"/>
</dbReference>
<organism evidence="15 16">
    <name type="scientific">Paludibacter propionicigenes (strain DSM 17365 / JCM 13257 / WB4)</name>
    <dbReference type="NCBI Taxonomy" id="694427"/>
    <lineage>
        <taxon>Bacteria</taxon>
        <taxon>Pseudomonadati</taxon>
        <taxon>Bacteroidota</taxon>
        <taxon>Bacteroidia</taxon>
        <taxon>Bacteroidales</taxon>
        <taxon>Paludibacteraceae</taxon>
        <taxon>Paludibacter</taxon>
    </lineage>
</organism>
<dbReference type="PROSITE" id="PS52016">
    <property type="entry name" value="TONB_DEPENDENT_REC_3"/>
    <property type="match status" value="1"/>
</dbReference>
<reference key="1">
    <citation type="submission" date="2010-11" db="EMBL/GenBank/DDBJ databases">
        <title>The complete genome of Paludibacter propionicigenes DSM 17365.</title>
        <authorList>
            <consortium name="US DOE Joint Genome Institute (JGI-PGF)"/>
            <person name="Lucas S."/>
            <person name="Copeland A."/>
            <person name="Lapidus A."/>
            <person name="Bruce D."/>
            <person name="Goodwin L."/>
            <person name="Pitluck S."/>
            <person name="Kyrpides N."/>
            <person name="Mavromatis K."/>
            <person name="Ivanova N."/>
            <person name="Munk A.C."/>
            <person name="Brettin T."/>
            <person name="Detter J.C."/>
            <person name="Han C."/>
            <person name="Tapia R."/>
            <person name="Land M."/>
            <person name="Hauser L."/>
            <person name="Markowitz V."/>
            <person name="Cheng J.-F."/>
            <person name="Hugenholtz P."/>
            <person name="Woyke T."/>
            <person name="Wu D."/>
            <person name="Gronow S."/>
            <person name="Wellnitz S."/>
            <person name="Brambilla E."/>
            <person name="Klenk H.-P."/>
            <person name="Eisen J.A."/>
        </authorList>
    </citation>
    <scope>NUCLEOTIDE SEQUENCE</scope>
    <source>
        <strain>WB4</strain>
    </source>
</reference>
<dbReference type="Pfam" id="PF00593">
    <property type="entry name" value="TonB_dep_Rec_b-barrel"/>
    <property type="match status" value="1"/>
</dbReference>
<proteinExistence type="inferred from homology"/>
<evidence type="ECO:0000256" key="11">
    <source>
        <dbReference type="RuleBase" id="RU003357"/>
    </source>
</evidence>
<dbReference type="Gene3D" id="2.60.40.1120">
    <property type="entry name" value="Carboxypeptidase-like, regulatory domain"/>
    <property type="match status" value="1"/>
</dbReference>
<dbReference type="STRING" id="694427.Palpr_0499"/>
<dbReference type="RefSeq" id="WP_013444027.1">
    <property type="nucleotide sequence ID" value="NC_014734.1"/>
</dbReference>
<evidence type="ECO:0000256" key="4">
    <source>
        <dbReference type="ARBA" id="ARBA00022692"/>
    </source>
</evidence>
<evidence type="ECO:0000256" key="2">
    <source>
        <dbReference type="ARBA" id="ARBA00022448"/>
    </source>
</evidence>
<comment type="subcellular location">
    <subcellularLocation>
        <location evidence="1 10">Cell outer membrane</location>
        <topology evidence="1 10">Multi-pass membrane protein</topology>
    </subcellularLocation>
</comment>
<feature type="domain" description="TonB-dependent receptor plug" evidence="14">
    <location>
        <begin position="133"/>
        <end position="232"/>
    </location>
</feature>
<evidence type="ECO:0000256" key="12">
    <source>
        <dbReference type="SAM" id="Phobius"/>
    </source>
</evidence>
<protein>
    <submittedName>
        <fullName evidence="15">TonB-dependent receptor</fullName>
    </submittedName>
</protein>
<keyword evidence="2 10" id="KW-0813">Transport</keyword>
<sequence>MYDIEEIKRYNLNYKLLAIIICCLLAGSFSAYSQTIRGVISDKDTGKPISDFTVSDWKIKLWGVTNAKGSFELRLKKPATVGLSFSHVGYQSVYVSLGKVMNDTVIRIETKSKITALADVNVTAPLRRQVLTQSYSQTNIDEMVIEEKIAASLIDVLEEVPGITKRGEYHSPIVLRGLGGKRLLVTEDGNRRMGNFSGSFMGQGVNVYDLAKVEVIKGPASVMYGPGAITGIINMETKSPFLLSGWHGRALTSYGTNNNEKTALGSVNWADMDHAVSFSARLRDANDYSVGKGLKAENSEYHDKDMRLSYTWEGNNSLSANAESELHLGGTWGRPVGFNGTNYMRVYNPNDDTWHNAFTLKWKPETVLKRIEASVYFDKENRRQIKDSYDIGTGKLSYREDVKYSNYYGGWRCLSVLSLNKKMELNIGTDGVYYRIQSPTEYTDFFHTINIKNRVSKDAGVMLAGVFAETEYKSMDSKLKIRAGLRADYSRINEGDVHDTLQTVGRKSSVTAWNGTAGAVYEVSPNVFSSFQVARSCRMPDASEMFIVNSTSDGVVYGNPNLTPEYGLNLDAGLRGVVGFLSFDLSMFGNFLQDFISMEYWIGSGKKGINYSYYNIDRARIFGAELSIGTKWKGCLHPDNTLMYNGMFVFTQGDKLTDAPGWFSVGVPLRNIPPFNFYQDISLRRLINSASSVYVSSDVRLYITQNRIAPSADGGYVSPGYCLFGASAGYSHKGRAFDWDVKLRGDNLTDNKYRPFESLVYGMGRNVKLMLNLKF</sequence>
<keyword evidence="8 15" id="KW-0675">Receptor</keyword>
<dbReference type="InterPro" id="IPR012910">
    <property type="entry name" value="Plug_dom"/>
</dbReference>
<dbReference type="AlphaFoldDB" id="E4T1R4"/>
<dbReference type="KEGG" id="ppn:Palpr_0499"/>
<accession>E4T1R4</accession>
<keyword evidence="9 10" id="KW-0998">Cell outer membrane</keyword>
<dbReference type="Proteomes" id="UP000008718">
    <property type="component" value="Chromosome"/>
</dbReference>
<dbReference type="HOGENOM" id="CLU_008287_10_0_10"/>
<evidence type="ECO:0000256" key="9">
    <source>
        <dbReference type="ARBA" id="ARBA00023237"/>
    </source>
</evidence>
<gene>
    <name evidence="15" type="ordered locus">Palpr_0499</name>
</gene>
<keyword evidence="4 10" id="KW-0812">Transmembrane</keyword>
<dbReference type="InterPro" id="IPR037066">
    <property type="entry name" value="Plug_dom_sf"/>
</dbReference>
<comment type="similarity">
    <text evidence="10 11">Belongs to the TonB-dependent receptor family.</text>
</comment>